<dbReference type="EMBL" id="CAKKNE010000006">
    <property type="protein sequence ID" value="CAH0380137.1"/>
    <property type="molecule type" value="Genomic_DNA"/>
</dbReference>
<proteinExistence type="inferred from homology"/>
<keyword evidence="9 10" id="KW-0275">Fatty acid biosynthesis</keyword>
<reference evidence="11" key="1">
    <citation type="submission" date="2021-11" db="EMBL/GenBank/DDBJ databases">
        <authorList>
            <consortium name="Genoscope - CEA"/>
            <person name="William W."/>
        </authorList>
    </citation>
    <scope>NUCLEOTIDE SEQUENCE</scope>
</reference>
<evidence type="ECO:0000256" key="2">
    <source>
        <dbReference type="ARBA" id="ARBA00022516"/>
    </source>
</evidence>
<feature type="transmembrane region" description="Helical" evidence="10">
    <location>
        <begin position="12"/>
        <end position="31"/>
    </location>
</feature>
<evidence type="ECO:0000256" key="3">
    <source>
        <dbReference type="ARBA" id="ARBA00022679"/>
    </source>
</evidence>
<evidence type="ECO:0000256" key="7">
    <source>
        <dbReference type="ARBA" id="ARBA00023098"/>
    </source>
</evidence>
<protein>
    <recommendedName>
        <fullName evidence="10">Elongation of fatty acids protein</fullName>
        <ecNumber evidence="10">2.3.1.-</ecNumber>
    </recommendedName>
</protein>
<dbReference type="GO" id="GO:0019367">
    <property type="term" value="P:fatty acid elongation, saturated fatty acid"/>
    <property type="evidence" value="ECO:0007669"/>
    <property type="project" value="TreeGrafter"/>
</dbReference>
<dbReference type="GO" id="GO:0042761">
    <property type="term" value="P:very long-chain fatty acid biosynthetic process"/>
    <property type="evidence" value="ECO:0007669"/>
    <property type="project" value="TreeGrafter"/>
</dbReference>
<dbReference type="AlphaFoldDB" id="A0A8J2T0W9"/>
<name>A0A8J2T0W9_9STRA</name>
<feature type="transmembrane region" description="Helical" evidence="10">
    <location>
        <begin position="52"/>
        <end position="72"/>
    </location>
</feature>
<evidence type="ECO:0000256" key="9">
    <source>
        <dbReference type="ARBA" id="ARBA00023160"/>
    </source>
</evidence>
<evidence type="ECO:0000256" key="1">
    <source>
        <dbReference type="ARBA" id="ARBA00004141"/>
    </source>
</evidence>
<dbReference type="Proteomes" id="UP000789595">
    <property type="component" value="Unassembled WGS sequence"/>
</dbReference>
<keyword evidence="4 10" id="KW-0812">Transmembrane</keyword>
<evidence type="ECO:0000256" key="6">
    <source>
        <dbReference type="ARBA" id="ARBA00022989"/>
    </source>
</evidence>
<keyword evidence="12" id="KW-1185">Reference proteome</keyword>
<keyword evidence="6 10" id="KW-1133">Transmembrane helix</keyword>
<evidence type="ECO:0000256" key="8">
    <source>
        <dbReference type="ARBA" id="ARBA00023136"/>
    </source>
</evidence>
<feature type="transmembrane region" description="Helical" evidence="10">
    <location>
        <begin position="146"/>
        <end position="167"/>
    </location>
</feature>
<dbReference type="PANTHER" id="PTHR11157">
    <property type="entry name" value="FATTY ACID ACYL TRANSFERASE-RELATED"/>
    <property type="match status" value="1"/>
</dbReference>
<dbReference type="GO" id="GO:0034626">
    <property type="term" value="P:fatty acid elongation, polyunsaturated fatty acid"/>
    <property type="evidence" value="ECO:0007669"/>
    <property type="project" value="TreeGrafter"/>
</dbReference>
<dbReference type="InterPro" id="IPR002076">
    <property type="entry name" value="ELO_fam"/>
</dbReference>
<dbReference type="PANTHER" id="PTHR11157:SF133">
    <property type="entry name" value="ELONGATION OF FATTY ACIDS PROTEIN"/>
    <property type="match status" value="1"/>
</dbReference>
<comment type="catalytic activity">
    <reaction evidence="10">
        <text>an acyl-CoA + malonyl-CoA + H(+) = a 3-oxoacyl-CoA + CO2 + CoA</text>
        <dbReference type="Rhea" id="RHEA:50252"/>
        <dbReference type="ChEBI" id="CHEBI:15378"/>
        <dbReference type="ChEBI" id="CHEBI:16526"/>
        <dbReference type="ChEBI" id="CHEBI:57287"/>
        <dbReference type="ChEBI" id="CHEBI:57384"/>
        <dbReference type="ChEBI" id="CHEBI:58342"/>
        <dbReference type="ChEBI" id="CHEBI:90726"/>
    </reaction>
    <physiologicalReaction direction="left-to-right" evidence="10">
        <dbReference type="Rhea" id="RHEA:50253"/>
    </physiologicalReaction>
</comment>
<feature type="transmembrane region" description="Helical" evidence="10">
    <location>
        <begin position="211"/>
        <end position="230"/>
    </location>
</feature>
<organism evidence="11 12">
    <name type="scientific">Pelagomonas calceolata</name>
    <dbReference type="NCBI Taxonomy" id="35677"/>
    <lineage>
        <taxon>Eukaryota</taxon>
        <taxon>Sar</taxon>
        <taxon>Stramenopiles</taxon>
        <taxon>Ochrophyta</taxon>
        <taxon>Pelagophyceae</taxon>
        <taxon>Pelagomonadales</taxon>
        <taxon>Pelagomonadaceae</taxon>
        <taxon>Pelagomonas</taxon>
    </lineage>
</organism>
<evidence type="ECO:0000256" key="5">
    <source>
        <dbReference type="ARBA" id="ARBA00022832"/>
    </source>
</evidence>
<dbReference type="Pfam" id="PF01151">
    <property type="entry name" value="ELO"/>
    <property type="match status" value="1"/>
</dbReference>
<keyword evidence="2 10" id="KW-0444">Lipid biosynthesis</keyword>
<dbReference type="GO" id="GO:0005789">
    <property type="term" value="C:endoplasmic reticulum membrane"/>
    <property type="evidence" value="ECO:0007669"/>
    <property type="project" value="TreeGrafter"/>
</dbReference>
<evidence type="ECO:0000313" key="12">
    <source>
        <dbReference type="Proteomes" id="UP000789595"/>
    </source>
</evidence>
<gene>
    <name evidence="11" type="ORF">PECAL_6P17770</name>
</gene>
<evidence type="ECO:0000256" key="4">
    <source>
        <dbReference type="ARBA" id="ARBA00022692"/>
    </source>
</evidence>
<evidence type="ECO:0000313" key="11">
    <source>
        <dbReference type="EMBL" id="CAH0380137.1"/>
    </source>
</evidence>
<dbReference type="GO" id="GO:0009922">
    <property type="term" value="F:fatty acid elongase activity"/>
    <property type="evidence" value="ECO:0007669"/>
    <property type="project" value="InterPro"/>
</dbReference>
<dbReference type="InterPro" id="IPR030457">
    <property type="entry name" value="ELO_CS"/>
</dbReference>
<keyword evidence="3 10" id="KW-0808">Transferase</keyword>
<sequence length="247" mass="28605">MKYYPQYNNFVTWPAMLIPPAVYVVVAVLASRSVTPGKPVLPAGLLKNVLRVYNVVQIVLCTYMTWGLLPVVQPPNIFGISTEFDARGEWFIFVHYLSKFLDWFDTFFIIVKGNAKKQLSFLHVYHHSSIGLMWGILLMYDNAGGTARYGAMINSVTHVLMYSHYLWTSFGRKNPFKALLTKWQIAQFYSCFVHAVLVLTGVWIVETQLKLELAWLQFCYHITMVYLFTFKMAWIPKIYIDLEDKSA</sequence>
<dbReference type="GO" id="GO:0030148">
    <property type="term" value="P:sphingolipid biosynthetic process"/>
    <property type="evidence" value="ECO:0007669"/>
    <property type="project" value="TreeGrafter"/>
</dbReference>
<keyword evidence="5 10" id="KW-0276">Fatty acid metabolism</keyword>
<dbReference type="GO" id="GO:0034625">
    <property type="term" value="P:fatty acid elongation, monounsaturated fatty acid"/>
    <property type="evidence" value="ECO:0007669"/>
    <property type="project" value="TreeGrafter"/>
</dbReference>
<feature type="transmembrane region" description="Helical" evidence="10">
    <location>
        <begin position="92"/>
        <end position="111"/>
    </location>
</feature>
<comment type="similarity">
    <text evidence="10">Belongs to the ELO family.</text>
</comment>
<feature type="transmembrane region" description="Helical" evidence="10">
    <location>
        <begin position="188"/>
        <end position="205"/>
    </location>
</feature>
<comment type="caution">
    <text evidence="11">The sequence shown here is derived from an EMBL/GenBank/DDBJ whole genome shotgun (WGS) entry which is preliminary data.</text>
</comment>
<comment type="subcellular location">
    <subcellularLocation>
        <location evidence="1">Membrane</location>
        <topology evidence="1">Multi-pass membrane protein</topology>
    </subcellularLocation>
</comment>
<dbReference type="OrthoDB" id="434092at2759"/>
<evidence type="ECO:0000256" key="10">
    <source>
        <dbReference type="RuleBase" id="RU361115"/>
    </source>
</evidence>
<dbReference type="PROSITE" id="PS01188">
    <property type="entry name" value="ELO"/>
    <property type="match status" value="1"/>
</dbReference>
<accession>A0A8J2T0W9</accession>
<keyword evidence="7 10" id="KW-0443">Lipid metabolism</keyword>
<keyword evidence="8 10" id="KW-0472">Membrane</keyword>
<dbReference type="EC" id="2.3.1.-" evidence="10"/>